<feature type="region of interest" description="Disordered" evidence="1">
    <location>
        <begin position="696"/>
        <end position="817"/>
    </location>
</feature>
<dbReference type="AntiFam" id="ANF00072">
    <property type="entry name" value="Shadow ORF (opposite TypA)"/>
</dbReference>
<dbReference type="Proteomes" id="UP000002700">
    <property type="component" value="Chromosome I"/>
</dbReference>
<dbReference type="EnsemblBacteria" id="ABA49010">
    <property type="protein sequence ID" value="ABA49010"/>
    <property type="gene ID" value="BURPS1710b_3780"/>
</dbReference>
<evidence type="ECO:0000256" key="1">
    <source>
        <dbReference type="SAM" id="MobiDB-lite"/>
    </source>
</evidence>
<dbReference type="KEGG" id="bpm:BURPS1710b_3780"/>
<gene>
    <name evidence="2" type="ordered locus">BURPS1710b_3780</name>
</gene>
<name>Q3JMQ9_BURP1</name>
<accession>Q3JMQ9</accession>
<reference evidence="2 3" key="1">
    <citation type="submission" date="2005-09" db="EMBL/GenBank/DDBJ databases">
        <authorList>
            <person name="Woods D.E."/>
            <person name="Nierman W.C."/>
        </authorList>
    </citation>
    <scope>NUCLEOTIDE SEQUENCE [LARGE SCALE GENOMIC DNA]</scope>
    <source>
        <strain evidence="2 3">1710b</strain>
    </source>
</reference>
<evidence type="ECO:0000313" key="2">
    <source>
        <dbReference type="EMBL" id="ABA49010.1"/>
    </source>
</evidence>
<proteinExistence type="predicted"/>
<dbReference type="HOGENOM" id="CLU_345706_0_0_4"/>
<sequence length="817" mass="93791">MLELHRVRCTALRQRAQRRRVAEHFRQRHFGANDLAAADHVFHALDDAATARQVAHHIAHVVFRRFDFDRHHRLQHHRVRTAHRFLERHRTGHAERVFVRVDVVVRTERQVHLHVDDREARQHARLQRILDALVDGRDVFARNHAALDLVEELVALALLVRLERDDRVTVLAATARLLDELAVDVLRRRADRFAVRDLRLADGRFHAEFTLHPVDQNFEVELAHARNDRLARFFVGLHAERRIFLRETVQRETHLLLVGLRLRLDGLRDHRLREHHALKHDRVCRIAQRVARGRFLQADRRGDVARANFLDFLTLVRVHLQNTAEALFLALGRVQQRVTRIHDARIHAEEDQLADERVGHDLERERRELLFVGSLALGRFAAFELALDRRNVDRRRQEIDHGVEHALHALVLERGAAQHRLDFARDRTVAQRLDDVGFRQIAFFQVLVHQVFAGFRSRFDHLFTPFLAGVGELGRNVDVVELRALRRFVPNDRLHLQQVDHALEVLFRADRHHDGHRVRLQAQLELIVDLEEVRAGTVHLVDERETRHLVLVRLTPHRFRLRLHAAHCAVHHARAVEHAHRTLHFDREVDVARGIDDVDAVFRVVVAHTLPERRGSSGRDRDATLLFLLHPVHRRCAVVNFTDLVVHAGVKQNALGRRRLAGVDVSANTDVAVALDRSLTSHFDPLLVGTMRPLSQRASTQTGEALEKAHPPGIFPLKPSLALRNGSARTHGWLPPSGELRRASSSRRRGLQPPRKVHLQGAEPSTSRYASSQPRATSASPMPYDATGALRPEPDSSHHQRDGSSLRPPASRCSARP</sequence>
<feature type="compositionally biased region" description="Basic residues" evidence="1">
    <location>
        <begin position="744"/>
        <end position="758"/>
    </location>
</feature>
<feature type="compositionally biased region" description="Polar residues" evidence="1">
    <location>
        <begin position="763"/>
        <end position="780"/>
    </location>
</feature>
<dbReference type="AlphaFoldDB" id="Q3JMQ9"/>
<feature type="compositionally biased region" description="Basic and acidic residues" evidence="1">
    <location>
        <begin position="792"/>
        <end position="804"/>
    </location>
</feature>
<evidence type="ECO:0000313" key="3">
    <source>
        <dbReference type="Proteomes" id="UP000002700"/>
    </source>
</evidence>
<organism evidence="2 3">
    <name type="scientific">Burkholderia pseudomallei (strain 1710b)</name>
    <dbReference type="NCBI Taxonomy" id="320372"/>
    <lineage>
        <taxon>Bacteria</taxon>
        <taxon>Pseudomonadati</taxon>
        <taxon>Pseudomonadota</taxon>
        <taxon>Betaproteobacteria</taxon>
        <taxon>Burkholderiales</taxon>
        <taxon>Burkholderiaceae</taxon>
        <taxon>Burkholderia</taxon>
        <taxon>pseudomallei group</taxon>
    </lineage>
</organism>
<protein>
    <submittedName>
        <fullName evidence="2">Uncharacterized protein</fullName>
    </submittedName>
</protein>
<dbReference type="EMBL" id="CP000124">
    <property type="protein sequence ID" value="ABA49010.1"/>
    <property type="molecule type" value="Genomic_DNA"/>
</dbReference>